<evidence type="ECO:0000256" key="1">
    <source>
        <dbReference type="ARBA" id="ARBA00022428"/>
    </source>
</evidence>
<comment type="catalytic activity">
    <reaction evidence="3">
        <text>5-enolpyruvoyl-6-hydroxy-2-succinyl-cyclohex-3-ene-1-carboxylate = (1R,6R)-6-hydroxy-2-succinyl-cyclohexa-2,4-diene-1-carboxylate + pyruvate</text>
        <dbReference type="Rhea" id="RHEA:25597"/>
        <dbReference type="ChEBI" id="CHEBI:15361"/>
        <dbReference type="ChEBI" id="CHEBI:58689"/>
        <dbReference type="ChEBI" id="CHEBI:58818"/>
        <dbReference type="EC" id="4.2.99.20"/>
    </reaction>
</comment>
<dbReference type="InterPro" id="IPR029058">
    <property type="entry name" value="AB_hydrolase_fold"/>
</dbReference>
<evidence type="ECO:0000313" key="6">
    <source>
        <dbReference type="Proteomes" id="UP001234495"/>
    </source>
</evidence>
<dbReference type="PANTHER" id="PTHR42916">
    <property type="entry name" value="2-SUCCINYL-5-ENOLPYRUVYL-6-HYDROXY-3-CYCLOHEXENE-1-CARBOXYLATE SYNTHASE"/>
    <property type="match status" value="1"/>
</dbReference>
<dbReference type="SUPFAM" id="SSF53474">
    <property type="entry name" value="alpha/beta-Hydrolases"/>
    <property type="match status" value="1"/>
</dbReference>
<evidence type="ECO:0000313" key="5">
    <source>
        <dbReference type="EMBL" id="MDQ0231105.1"/>
    </source>
</evidence>
<dbReference type="HAMAP" id="MF_01660">
    <property type="entry name" value="MenH"/>
    <property type="match status" value="1"/>
</dbReference>
<gene>
    <name evidence="3" type="primary">menH</name>
    <name evidence="5" type="ORF">J2S19_002367</name>
</gene>
<dbReference type="PRINTS" id="PR00111">
    <property type="entry name" value="ABHYDROLASE"/>
</dbReference>
<dbReference type="Proteomes" id="UP001234495">
    <property type="component" value="Unassembled WGS sequence"/>
</dbReference>
<dbReference type="InterPro" id="IPR000639">
    <property type="entry name" value="Epox_hydrolase-like"/>
</dbReference>
<name>A0ABT9ZGK0_9BACI</name>
<dbReference type="PANTHER" id="PTHR42916:SF1">
    <property type="entry name" value="PROTEIN PHYLLO, CHLOROPLASTIC"/>
    <property type="match status" value="1"/>
</dbReference>
<organism evidence="5 6">
    <name type="scientific">Metabacillus malikii</name>
    <dbReference type="NCBI Taxonomy" id="1504265"/>
    <lineage>
        <taxon>Bacteria</taxon>
        <taxon>Bacillati</taxon>
        <taxon>Bacillota</taxon>
        <taxon>Bacilli</taxon>
        <taxon>Bacillales</taxon>
        <taxon>Bacillaceae</taxon>
        <taxon>Metabacillus</taxon>
    </lineage>
</organism>
<evidence type="ECO:0000256" key="2">
    <source>
        <dbReference type="ARBA" id="ARBA00023239"/>
    </source>
</evidence>
<comment type="pathway">
    <text evidence="3">Quinol/quinone metabolism; menaquinone biosynthesis.</text>
</comment>
<dbReference type="EC" id="4.2.99.20" evidence="3"/>
<keyword evidence="6" id="KW-1185">Reference proteome</keyword>
<dbReference type="EMBL" id="JAUSUD010000010">
    <property type="protein sequence ID" value="MDQ0231105.1"/>
    <property type="molecule type" value="Genomic_DNA"/>
</dbReference>
<dbReference type="Gene3D" id="3.40.50.1820">
    <property type="entry name" value="alpha/beta hydrolase"/>
    <property type="match status" value="1"/>
</dbReference>
<evidence type="ECO:0000259" key="4">
    <source>
        <dbReference type="Pfam" id="PF00561"/>
    </source>
</evidence>
<comment type="similarity">
    <text evidence="3">Belongs to the AB hydrolase superfamily. MenH family.</text>
</comment>
<comment type="caution">
    <text evidence="5">The sequence shown here is derived from an EMBL/GenBank/DDBJ whole genome shotgun (WGS) entry which is preliminary data.</text>
</comment>
<sequence>MKIREVNYYVEDSKVGDEVLLLLHGFTGRNQNFFPLVEELSHIRVIALDMLGHGKSDSPAEPSRYEMEEIVQDIIEILNVLKIDKANVLGYSMGGRVALSLAVLHPNRVAKLILESSSPGLETAEARDARKAADVRLAKEILNDGIQAFVAKWENISLFSSQKRLSEEKRNQIRQQRLGNNPVGLANSLIGMGTGAQPSWWAALSELHMPVLLVCGELDEKFCEIAKRMENSLPNAKMIEIKNAGHAIHVEQPRIFGKIVNEFLNETLF</sequence>
<dbReference type="NCBIfam" id="TIGR03695">
    <property type="entry name" value="menH_SHCHC"/>
    <property type="match status" value="1"/>
</dbReference>
<comment type="subunit">
    <text evidence="3">Monomer.</text>
</comment>
<reference evidence="5 6" key="1">
    <citation type="submission" date="2023-07" db="EMBL/GenBank/DDBJ databases">
        <title>Genomic Encyclopedia of Type Strains, Phase IV (KMG-IV): sequencing the most valuable type-strain genomes for metagenomic binning, comparative biology and taxonomic classification.</title>
        <authorList>
            <person name="Goeker M."/>
        </authorList>
    </citation>
    <scope>NUCLEOTIDE SEQUENCE [LARGE SCALE GENOMIC DNA]</scope>
    <source>
        <strain evidence="5 6">DSM 29005</strain>
    </source>
</reference>
<dbReference type="InterPro" id="IPR000073">
    <property type="entry name" value="AB_hydrolase_1"/>
</dbReference>
<dbReference type="PRINTS" id="PR00412">
    <property type="entry name" value="EPOXHYDRLASE"/>
</dbReference>
<dbReference type="Pfam" id="PF00561">
    <property type="entry name" value="Abhydrolase_1"/>
    <property type="match status" value="1"/>
</dbReference>
<keyword evidence="2 3" id="KW-0456">Lyase</keyword>
<dbReference type="GO" id="GO:0070205">
    <property type="term" value="F:2-succinyl-6-hydroxy-2,4-cyclohexadiene-1-carboxylate synthase activity"/>
    <property type="evidence" value="ECO:0007669"/>
    <property type="project" value="UniProtKB-EC"/>
</dbReference>
<accession>A0ABT9ZGK0</accession>
<proteinExistence type="inferred from homology"/>
<dbReference type="InterPro" id="IPR022485">
    <property type="entry name" value="SHCHC_synthase_MenH"/>
</dbReference>
<comment type="function">
    <text evidence="3">Catalyzes a proton abstraction reaction that results in 2,5-elimination of pyruvate from 2-succinyl-5-enolpyruvyl-6-hydroxy-3-cyclohexene-1-carboxylate (SEPHCHC) and the formation of 2-succinyl-6-hydroxy-2,4-cyclohexadiene-1-carboxylate (SHCHC).</text>
</comment>
<evidence type="ECO:0000256" key="3">
    <source>
        <dbReference type="HAMAP-Rule" id="MF_01660"/>
    </source>
</evidence>
<protein>
    <recommendedName>
        <fullName evidence="3">Putative 2-succinyl-6-hydroxy-2,4-cyclohexadiene-1-carboxylate synthase</fullName>
        <shortName evidence="3">SHCHC synthase</shortName>
        <ecNumber evidence="3">4.2.99.20</ecNumber>
    </recommendedName>
</protein>
<feature type="domain" description="AB hydrolase-1" evidence="4">
    <location>
        <begin position="19"/>
        <end position="252"/>
    </location>
</feature>
<keyword evidence="1 3" id="KW-0474">Menaquinone biosynthesis</keyword>
<comment type="pathway">
    <text evidence="3">Quinol/quinone metabolism; 1,4-dihydroxy-2-naphthoate biosynthesis; 1,4-dihydroxy-2-naphthoate from chorismate: step 3/7.</text>
</comment>